<sequence length="97" mass="10623">MADLRVVADETPALALDELRSHGNALLADARRAAMEALRAATAVDLFRTGGFTPTQVKLLHRQAKDAVTAWARVETMLGELVHEFDKSRITALKSPR</sequence>
<dbReference type="RefSeq" id="WP_131831388.1">
    <property type="nucleotide sequence ID" value="NZ_QXBE01000004.1"/>
</dbReference>
<protein>
    <recommendedName>
        <fullName evidence="3">Transposase</fullName>
    </recommendedName>
</protein>
<evidence type="ECO:0008006" key="3">
    <source>
        <dbReference type="Google" id="ProtNLM"/>
    </source>
</evidence>
<dbReference type="Proteomes" id="UP000284557">
    <property type="component" value="Unassembled WGS sequence"/>
</dbReference>
<dbReference type="EMBL" id="QXBN01000012">
    <property type="protein sequence ID" value="RIT36850.1"/>
    <property type="molecule type" value="Genomic_DNA"/>
</dbReference>
<organism evidence="1 2">
    <name type="scientific">Mycobacteroides abscessus</name>
    <dbReference type="NCBI Taxonomy" id="36809"/>
    <lineage>
        <taxon>Bacteria</taxon>
        <taxon>Bacillati</taxon>
        <taxon>Actinomycetota</taxon>
        <taxon>Actinomycetes</taxon>
        <taxon>Mycobacteriales</taxon>
        <taxon>Mycobacteriaceae</taxon>
        <taxon>Mycobacteroides</taxon>
    </lineage>
</organism>
<accession>A0ABD7HMB1</accession>
<dbReference type="AlphaFoldDB" id="A0ABD7HMB1"/>
<gene>
    <name evidence="1" type="ORF">D2E76_16505</name>
</gene>
<proteinExistence type="predicted"/>
<name>A0ABD7HMB1_9MYCO</name>
<evidence type="ECO:0000313" key="1">
    <source>
        <dbReference type="EMBL" id="RIT36850.1"/>
    </source>
</evidence>
<reference evidence="1 2" key="1">
    <citation type="submission" date="2018-08" db="EMBL/GenBank/DDBJ databases">
        <title>Linezolid Resistance in Mycobacterium abscessus: MIC Distribution and Comprehensive Investigation of Resistance Mechanisms.</title>
        <authorList>
            <person name="Ye M."/>
            <person name="Xu L."/>
            <person name="Zou Y."/>
            <person name="Li B."/>
            <person name="Guo Q."/>
            <person name="Zhang Y."/>
            <person name="Zhan M."/>
            <person name="Xu B."/>
            <person name="Yu F."/>
            <person name="Zhang Z."/>
            <person name="Chu H."/>
        </authorList>
    </citation>
    <scope>NUCLEOTIDE SEQUENCE [LARGE SCALE GENOMIC DNA]</scope>
    <source>
        <strain evidence="1 2">G143</strain>
    </source>
</reference>
<evidence type="ECO:0000313" key="2">
    <source>
        <dbReference type="Proteomes" id="UP000284557"/>
    </source>
</evidence>
<comment type="caution">
    <text evidence="1">The sequence shown here is derived from an EMBL/GenBank/DDBJ whole genome shotgun (WGS) entry which is preliminary data.</text>
</comment>